<proteinExistence type="predicted"/>
<evidence type="ECO:0000313" key="2">
    <source>
        <dbReference type="Proteomes" id="UP000676079"/>
    </source>
</evidence>
<name>A0A975KUF0_9ACTN</name>
<accession>A0A975KUF0</accession>
<sequence length="111" mass="11945">MTDPERDRLDEDAAAKWVMKAVTRALPGIVMKGVSVGPLPLEGAVLFTWTGQDADADDTQACEAAYDRASTIGRRVAETLEAQGFTILQAGCPIRRRPTRVTYGALVKVAP</sequence>
<keyword evidence="2" id="KW-1185">Reference proteome</keyword>
<dbReference type="RefSeq" id="WP_220566027.1">
    <property type="nucleotide sequence ID" value="NZ_CP074136.1"/>
</dbReference>
<dbReference type="EMBL" id="CP074136">
    <property type="protein sequence ID" value="QUX26448.1"/>
    <property type="molecule type" value="Genomic_DNA"/>
</dbReference>
<keyword evidence="1" id="KW-0614">Plasmid</keyword>
<geneLocation type="plasmid" evidence="1 2">
    <name>unnamed4</name>
</geneLocation>
<protein>
    <submittedName>
        <fullName evidence="1">Uncharacterized protein</fullName>
    </submittedName>
</protein>
<reference evidence="2" key="1">
    <citation type="submission" date="2021-05" db="EMBL/GenBank/DDBJ databases">
        <title>Direct Submission.</title>
        <authorList>
            <person name="Li K."/>
            <person name="Gao J."/>
        </authorList>
    </citation>
    <scope>NUCLEOTIDE SEQUENCE [LARGE SCALE GENOMIC DNA]</scope>
    <source>
        <strain evidence="2">Mg02</strain>
        <plasmid evidence="2">unnamed4</plasmid>
    </source>
</reference>
<evidence type="ECO:0000313" key="1">
    <source>
        <dbReference type="EMBL" id="QUX26448.1"/>
    </source>
</evidence>
<organism evidence="1 2">
    <name type="scientific">Nocardiopsis changdeensis</name>
    <dbReference type="NCBI Taxonomy" id="2831969"/>
    <lineage>
        <taxon>Bacteria</taxon>
        <taxon>Bacillati</taxon>
        <taxon>Actinomycetota</taxon>
        <taxon>Actinomycetes</taxon>
        <taxon>Streptosporangiales</taxon>
        <taxon>Nocardiopsidaceae</taxon>
        <taxon>Nocardiopsis</taxon>
    </lineage>
</organism>
<dbReference type="Proteomes" id="UP000676079">
    <property type="component" value="Plasmid unnamed4"/>
</dbReference>
<gene>
    <name evidence="1" type="ORF">KGD84_32640</name>
</gene>